<proteinExistence type="predicted"/>
<gene>
    <name evidence="2" type="ordered locus">Hqrw_2783</name>
</gene>
<dbReference type="EMBL" id="FR746099">
    <property type="protein sequence ID" value="CCC40603.1"/>
    <property type="molecule type" value="Genomic_DNA"/>
</dbReference>
<keyword evidence="1" id="KW-0472">Membrane</keyword>
<evidence type="ECO:0000256" key="1">
    <source>
        <dbReference type="SAM" id="Phobius"/>
    </source>
</evidence>
<dbReference type="AlphaFoldDB" id="G0LJ35"/>
<name>G0LJ35_HALWC</name>
<dbReference type="Proteomes" id="UP000007954">
    <property type="component" value="Chromosome"/>
</dbReference>
<protein>
    <submittedName>
        <fullName evidence="2">Uncharacterized protein</fullName>
    </submittedName>
</protein>
<sequence length="37" mass="4036">MFILEITGEPLPIAETGGVILIVGIAMTIGWLAYLYR</sequence>
<accession>G0LJ35</accession>
<reference evidence="2 3" key="1">
    <citation type="journal article" date="2011" name="PLoS ONE">
        <title>Haloquadratum walsbyi: limited diversity in a global pond.</title>
        <authorList>
            <person name="Dyall-Smith M."/>
            <person name="Pfeiffer F."/>
            <person name="Klee K."/>
            <person name="Palm P."/>
            <person name="Gross K."/>
            <person name="Schuster S.C."/>
            <person name="Rampp M."/>
            <person name="Oesterhelt D."/>
        </authorList>
    </citation>
    <scope>NUCLEOTIDE SEQUENCE [LARGE SCALE GENOMIC DNA]</scope>
    <source>
        <strain evidence="3">DSM 16854 / JCM 12705 / C23</strain>
    </source>
</reference>
<organism evidence="2 3">
    <name type="scientific">Haloquadratum walsbyi (strain DSM 16854 / JCM 12705 / C23)</name>
    <dbReference type="NCBI Taxonomy" id="768065"/>
    <lineage>
        <taxon>Archaea</taxon>
        <taxon>Methanobacteriati</taxon>
        <taxon>Methanobacteriota</taxon>
        <taxon>Stenosarchaea group</taxon>
        <taxon>Halobacteria</taxon>
        <taxon>Halobacteriales</taxon>
        <taxon>Haloferacaceae</taxon>
        <taxon>Haloquadratum</taxon>
    </lineage>
</organism>
<keyword evidence="1" id="KW-0812">Transmembrane</keyword>
<evidence type="ECO:0000313" key="2">
    <source>
        <dbReference type="EMBL" id="CCC40603.1"/>
    </source>
</evidence>
<dbReference type="HOGENOM" id="CLU_220169_0_0_2"/>
<keyword evidence="1" id="KW-1133">Transmembrane helix</keyword>
<feature type="transmembrane region" description="Helical" evidence="1">
    <location>
        <begin position="17"/>
        <end position="36"/>
    </location>
</feature>
<evidence type="ECO:0000313" key="3">
    <source>
        <dbReference type="Proteomes" id="UP000007954"/>
    </source>
</evidence>
<dbReference type="KEGG" id="hwc:Hqrw_2783"/>